<evidence type="ECO:0000259" key="2">
    <source>
        <dbReference type="Pfam" id="PF19051"/>
    </source>
</evidence>
<dbReference type="Proteomes" id="UP000184164">
    <property type="component" value="Unassembled WGS sequence"/>
</dbReference>
<dbReference type="Gene3D" id="3.40.50.720">
    <property type="entry name" value="NAD(P)-binding Rossmann-like Domain"/>
    <property type="match status" value="1"/>
</dbReference>
<dbReference type="EMBL" id="FQUM01000001">
    <property type="protein sequence ID" value="SHE54725.1"/>
    <property type="molecule type" value="Genomic_DNA"/>
</dbReference>
<dbReference type="SUPFAM" id="SSF51735">
    <property type="entry name" value="NAD(P)-binding Rossmann-fold domains"/>
    <property type="match status" value="1"/>
</dbReference>
<feature type="domain" description="Gfo/Idh/MocA-like oxidoreductase bacterial type C-terminal" evidence="2">
    <location>
        <begin position="216"/>
        <end position="453"/>
    </location>
</feature>
<evidence type="ECO:0000313" key="3">
    <source>
        <dbReference type="EMBL" id="SHE54725.1"/>
    </source>
</evidence>
<evidence type="ECO:0000313" key="4">
    <source>
        <dbReference type="Proteomes" id="UP000184164"/>
    </source>
</evidence>
<dbReference type="SUPFAM" id="SSF55347">
    <property type="entry name" value="Glyceraldehyde-3-phosphate dehydrogenase-like, C-terminal domain"/>
    <property type="match status" value="1"/>
</dbReference>
<dbReference type="GO" id="GO:0000166">
    <property type="term" value="F:nucleotide binding"/>
    <property type="evidence" value="ECO:0007669"/>
    <property type="project" value="InterPro"/>
</dbReference>
<dbReference type="InterPro" id="IPR006311">
    <property type="entry name" value="TAT_signal"/>
</dbReference>
<feature type="domain" description="Gfo/Idh/MocA-like oxidoreductase N-terminal" evidence="1">
    <location>
        <begin position="44"/>
        <end position="172"/>
    </location>
</feature>
<dbReference type="STRING" id="1484053.SAMN05444274_101650"/>
<organism evidence="3 4">
    <name type="scientific">Mariniphaga anaerophila</name>
    <dbReference type="NCBI Taxonomy" id="1484053"/>
    <lineage>
        <taxon>Bacteria</taxon>
        <taxon>Pseudomonadati</taxon>
        <taxon>Bacteroidota</taxon>
        <taxon>Bacteroidia</taxon>
        <taxon>Marinilabiliales</taxon>
        <taxon>Prolixibacteraceae</taxon>
        <taxon>Mariniphaga</taxon>
    </lineage>
</organism>
<protein>
    <submittedName>
        <fullName evidence="3">Predicted dehydrogenase</fullName>
    </submittedName>
</protein>
<dbReference type="InterPro" id="IPR050463">
    <property type="entry name" value="Gfo/Idh/MocA_oxidrdct_glycsds"/>
</dbReference>
<dbReference type="Pfam" id="PF19051">
    <property type="entry name" value="GFO_IDH_MocA_C2"/>
    <property type="match status" value="1"/>
</dbReference>
<proteinExistence type="predicted"/>
<evidence type="ECO:0000259" key="1">
    <source>
        <dbReference type="Pfam" id="PF01408"/>
    </source>
</evidence>
<dbReference type="PANTHER" id="PTHR43818">
    <property type="entry name" value="BCDNA.GH03377"/>
    <property type="match status" value="1"/>
</dbReference>
<dbReference type="InterPro" id="IPR043906">
    <property type="entry name" value="Gfo/Idh/MocA_OxRdtase_bact_C"/>
</dbReference>
<dbReference type="RefSeq" id="WP_139249597.1">
    <property type="nucleotide sequence ID" value="NZ_FQUM01000001.1"/>
</dbReference>
<dbReference type="Gene3D" id="3.30.360.10">
    <property type="entry name" value="Dihydrodipicolinate Reductase, domain 2"/>
    <property type="match status" value="1"/>
</dbReference>
<dbReference type="Pfam" id="PF01408">
    <property type="entry name" value="GFO_IDH_MocA"/>
    <property type="match status" value="1"/>
</dbReference>
<reference evidence="3 4" key="1">
    <citation type="submission" date="2016-11" db="EMBL/GenBank/DDBJ databases">
        <authorList>
            <person name="Jaros S."/>
            <person name="Januszkiewicz K."/>
            <person name="Wedrychowicz H."/>
        </authorList>
    </citation>
    <scope>NUCLEOTIDE SEQUENCE [LARGE SCALE GENOMIC DNA]</scope>
    <source>
        <strain evidence="3 4">DSM 26910</strain>
    </source>
</reference>
<dbReference type="InterPro" id="IPR000683">
    <property type="entry name" value="Gfo/Idh/MocA-like_OxRdtase_N"/>
</dbReference>
<dbReference type="PROSITE" id="PS51257">
    <property type="entry name" value="PROKAR_LIPOPROTEIN"/>
    <property type="match status" value="1"/>
</dbReference>
<accession>A0A1M4UDB2</accession>
<dbReference type="AlphaFoldDB" id="A0A1M4UDB2"/>
<dbReference type="PANTHER" id="PTHR43818:SF5">
    <property type="entry name" value="OXIDOREDUCTASE FAMILY PROTEIN"/>
    <property type="match status" value="1"/>
</dbReference>
<dbReference type="InterPro" id="IPR036291">
    <property type="entry name" value="NAD(P)-bd_dom_sf"/>
</dbReference>
<sequence length="454" mass="51582">MNKMNNNLSRRNFLKNTSVGLAGTIIVPTIVSSCTKGANDRILIAHIGVGSRGQSTMKNYFMHLDTSFSVATCDAFKQRRNATAEYITAQYREKGVKAPECKSYLHFEEILERDDIDAVHISTPDHWHVPLAIKAVRAGKHIYLEKPLGLSYPNYKILEKEVKANDVRFHYGTQQRTMRHLQLGIDMIKDGNIGEIERVEAWAPGYNPVESPVCTEVPVPDYFDYDLWTGPASLNPYCPERVTNNSSWFQWDYSIGFLAGWGAHPLDVMVWALKDKLIGKYTCEGTGKYWKPGGMYNNIRAWDVHYEYDSGIRLHFFDADFAAENDLLRDRKFKEGNGTTFYGSKGWISLGRSTAQSDIPEIDKKLNDFPKNDHGAIRSEGNTMGKYFVDIVTNKIPEICPLDEAIISDCISHMGNISIRTGRKIIWDPVKGEVVGDPEANNWFIRDMRLPYTI</sequence>
<name>A0A1M4UDB2_9BACT</name>
<gene>
    <name evidence="3" type="ORF">SAMN05444274_101650</name>
</gene>
<keyword evidence="4" id="KW-1185">Reference proteome</keyword>
<dbReference type="PROSITE" id="PS51318">
    <property type="entry name" value="TAT"/>
    <property type="match status" value="1"/>
</dbReference>
<dbReference type="OrthoDB" id="9795543at2"/>